<dbReference type="PRINTS" id="PR00126">
    <property type="entry name" value="ATPASEGAMMA"/>
</dbReference>
<dbReference type="InterPro" id="IPR035968">
    <property type="entry name" value="ATP_synth_F1_ATPase_gsu"/>
</dbReference>
<evidence type="ECO:0000256" key="1">
    <source>
        <dbReference type="ARBA" id="ARBA00003456"/>
    </source>
</evidence>
<reference evidence="11 12" key="1">
    <citation type="submission" date="2020-06" db="EMBL/GenBank/DDBJ databases">
        <title>Genome sequence of 2 isolates from Red Sea Mangroves.</title>
        <authorList>
            <person name="Sefrji F."/>
            <person name="Michoud G."/>
            <person name="Merlino G."/>
            <person name="Daffonchio D."/>
        </authorList>
    </citation>
    <scope>NUCLEOTIDE SEQUENCE [LARGE SCALE GENOMIC DNA]</scope>
    <source>
        <strain evidence="11 12">R1DC25</strain>
    </source>
</reference>
<dbReference type="RefSeq" id="WP_213163164.1">
    <property type="nucleotide sequence ID" value="NZ_CP058214.1"/>
</dbReference>
<dbReference type="Gene3D" id="1.10.287.80">
    <property type="entry name" value="ATP synthase, gamma subunit, helix hairpin domain"/>
    <property type="match status" value="1"/>
</dbReference>
<comment type="similarity">
    <text evidence="3">Belongs to the ATPase gamma chain family.</text>
</comment>
<evidence type="ECO:0000256" key="3">
    <source>
        <dbReference type="ARBA" id="ARBA00007681"/>
    </source>
</evidence>
<dbReference type="Proteomes" id="UP000593594">
    <property type="component" value="Chromosome"/>
</dbReference>
<evidence type="ECO:0000256" key="9">
    <source>
        <dbReference type="ARBA" id="ARBA00023310"/>
    </source>
</evidence>
<dbReference type="Pfam" id="PF00231">
    <property type="entry name" value="ATP-synt"/>
    <property type="match status" value="1"/>
</dbReference>
<evidence type="ECO:0000256" key="4">
    <source>
        <dbReference type="ARBA" id="ARBA00022448"/>
    </source>
</evidence>
<evidence type="ECO:0000313" key="12">
    <source>
        <dbReference type="Proteomes" id="UP000593594"/>
    </source>
</evidence>
<comment type="function">
    <text evidence="1">Produces ATP from ADP in the presence of a proton gradient across the membrane. The gamma chain is believed to be important in regulating ATPase activity and the flow of protons through the CF(0) complex.</text>
</comment>
<evidence type="ECO:0000256" key="5">
    <source>
        <dbReference type="ARBA" id="ARBA00022781"/>
    </source>
</evidence>
<evidence type="ECO:0000256" key="2">
    <source>
        <dbReference type="ARBA" id="ARBA00004170"/>
    </source>
</evidence>
<keyword evidence="7" id="KW-0472">Membrane</keyword>
<proteinExistence type="inferred from homology"/>
<dbReference type="InterPro" id="IPR000131">
    <property type="entry name" value="ATP_synth_F1_gsu"/>
</dbReference>
<evidence type="ECO:0000256" key="8">
    <source>
        <dbReference type="ARBA" id="ARBA00023196"/>
    </source>
</evidence>
<protein>
    <submittedName>
        <fullName evidence="11">F0F1 ATP synthase subunit gamma</fullName>
    </submittedName>
</protein>
<gene>
    <name evidence="11" type="ORF">HW532_03930</name>
</gene>
<dbReference type="GO" id="GO:0045259">
    <property type="term" value="C:proton-transporting ATP synthase complex"/>
    <property type="evidence" value="ECO:0007669"/>
    <property type="project" value="UniProtKB-KW"/>
</dbReference>
<keyword evidence="5" id="KW-0375">Hydrogen ion transport</keyword>
<keyword evidence="4" id="KW-0813">Transport</keyword>
<organism evidence="11 12">
    <name type="scientific">Kaustia mangrovi</name>
    <dbReference type="NCBI Taxonomy" id="2593653"/>
    <lineage>
        <taxon>Bacteria</taxon>
        <taxon>Pseudomonadati</taxon>
        <taxon>Pseudomonadota</taxon>
        <taxon>Alphaproteobacteria</taxon>
        <taxon>Hyphomicrobiales</taxon>
        <taxon>Parvibaculaceae</taxon>
        <taxon>Kaustia</taxon>
    </lineage>
</organism>
<keyword evidence="12" id="KW-1185">Reference proteome</keyword>
<name>A0A7S8HAT9_9HYPH</name>
<keyword evidence="6" id="KW-0406">Ion transport</keyword>
<keyword evidence="8" id="KW-0139">CF(1)</keyword>
<evidence type="ECO:0000256" key="7">
    <source>
        <dbReference type="ARBA" id="ARBA00023136"/>
    </source>
</evidence>
<dbReference type="SUPFAM" id="SSF52943">
    <property type="entry name" value="ATP synthase (F1-ATPase), gamma subunit"/>
    <property type="match status" value="1"/>
</dbReference>
<evidence type="ECO:0000256" key="10">
    <source>
        <dbReference type="SAM" id="MobiDB-lite"/>
    </source>
</evidence>
<dbReference type="EMBL" id="CP058214">
    <property type="protein sequence ID" value="QPC41937.1"/>
    <property type="molecule type" value="Genomic_DNA"/>
</dbReference>
<keyword evidence="9" id="KW-0066">ATP synthesis</keyword>
<comment type="subcellular location">
    <subcellularLocation>
        <location evidence="2">Membrane</location>
        <topology evidence="2">Peripheral membrane protein</topology>
    </subcellularLocation>
</comment>
<accession>A0A7S8HAT9</accession>
<sequence length="105" mass="11293">MAEALPEDRTDPAKAGRVVAAHGSVVDLHERRIGEYLFALMTEAAIESIASETAARFATMSAAHETVSDKVDELRQEARQARQSEIATELLDPVTGADAQLGDSR</sequence>
<dbReference type="KEGG" id="kmn:HW532_03930"/>
<feature type="region of interest" description="Disordered" evidence="10">
    <location>
        <begin position="78"/>
        <end position="105"/>
    </location>
</feature>
<evidence type="ECO:0000313" key="11">
    <source>
        <dbReference type="EMBL" id="QPC41937.1"/>
    </source>
</evidence>
<evidence type="ECO:0000256" key="6">
    <source>
        <dbReference type="ARBA" id="ARBA00023065"/>
    </source>
</evidence>
<dbReference type="GO" id="GO:0046933">
    <property type="term" value="F:proton-transporting ATP synthase activity, rotational mechanism"/>
    <property type="evidence" value="ECO:0007669"/>
    <property type="project" value="InterPro"/>
</dbReference>
<dbReference type="AlphaFoldDB" id="A0A7S8HAT9"/>